<accession>A0ABT5GCP8</accession>
<evidence type="ECO:0000313" key="1">
    <source>
        <dbReference type="EMBL" id="MDC5696065.1"/>
    </source>
</evidence>
<keyword evidence="2" id="KW-1185">Reference proteome</keyword>
<comment type="caution">
    <text evidence="1">The sequence shown here is derived from an EMBL/GenBank/DDBJ whole genome shotgun (WGS) entry which is preliminary data.</text>
</comment>
<evidence type="ECO:0000313" key="2">
    <source>
        <dbReference type="Proteomes" id="UP001150259"/>
    </source>
</evidence>
<gene>
    <name evidence="1" type="ORF">OO014_02260</name>
</gene>
<reference evidence="1 2" key="1">
    <citation type="submission" date="2022-11" db="EMBL/GenBank/DDBJ databases">
        <title>Anaerobic phenanthrene biodegradation by a DNRA strain PheN6.</title>
        <authorList>
            <person name="Zhang Z."/>
        </authorList>
    </citation>
    <scope>NUCLEOTIDE SEQUENCE [LARGE SCALE GENOMIC DNA]</scope>
    <source>
        <strain evidence="1 2">PheN6</strain>
    </source>
</reference>
<dbReference type="InterPro" id="IPR007423">
    <property type="entry name" value="Sel_put"/>
</dbReference>
<name>A0ABT5GCP8_9MICO</name>
<protein>
    <submittedName>
        <fullName evidence="1">YbdD/YjiX family protein</fullName>
    </submittedName>
</protein>
<sequence>MAGATGARPPGLSRLFSGGLAGARGVVTYLRGVMGADAYERYCAHLAVNHPDQEPPTEKQFWRDHMDWMEKNPQGRCC</sequence>
<dbReference type="Proteomes" id="UP001150259">
    <property type="component" value="Unassembled WGS sequence"/>
</dbReference>
<proteinExistence type="predicted"/>
<organism evidence="1 2">
    <name type="scientific">Intrasporangium calvum</name>
    <dbReference type="NCBI Taxonomy" id="53358"/>
    <lineage>
        <taxon>Bacteria</taxon>
        <taxon>Bacillati</taxon>
        <taxon>Actinomycetota</taxon>
        <taxon>Actinomycetes</taxon>
        <taxon>Micrococcales</taxon>
        <taxon>Intrasporangiaceae</taxon>
        <taxon>Intrasporangium</taxon>
    </lineage>
</organism>
<dbReference type="Pfam" id="PF04328">
    <property type="entry name" value="Sel_put"/>
    <property type="match status" value="1"/>
</dbReference>
<dbReference type="RefSeq" id="WP_272460643.1">
    <property type="nucleotide sequence ID" value="NZ_JAPFQL010000005.1"/>
</dbReference>
<dbReference type="EMBL" id="JAPFQL010000005">
    <property type="protein sequence ID" value="MDC5696065.1"/>
    <property type="molecule type" value="Genomic_DNA"/>
</dbReference>